<keyword evidence="2" id="KW-0719">Serine esterase</keyword>
<dbReference type="EC" id="3.1.1.-" evidence="10"/>
<dbReference type="SUPFAM" id="SSF53474">
    <property type="entry name" value="alpha/beta-Hydrolases"/>
    <property type="match status" value="1"/>
</dbReference>
<evidence type="ECO:0000256" key="7">
    <source>
        <dbReference type="ARBA" id="ARBA00022837"/>
    </source>
</evidence>
<dbReference type="PANTHER" id="PTHR33938:SF15">
    <property type="entry name" value="FERULOYL ESTERASE B-RELATED"/>
    <property type="match status" value="1"/>
</dbReference>
<evidence type="ECO:0000256" key="3">
    <source>
        <dbReference type="ARBA" id="ARBA00022651"/>
    </source>
</evidence>
<dbReference type="AlphaFoldDB" id="A0A4Z1PA57"/>
<comment type="caution">
    <text evidence="11">The sequence shown here is derived from an EMBL/GenBank/DDBJ whole genome shotgun (WGS) entry which is preliminary data.</text>
</comment>
<keyword evidence="12" id="KW-1185">Reference proteome</keyword>
<dbReference type="GO" id="GO:0045493">
    <property type="term" value="P:xylan catabolic process"/>
    <property type="evidence" value="ECO:0007669"/>
    <property type="project" value="UniProtKB-KW"/>
</dbReference>
<proteinExistence type="inferred from homology"/>
<keyword evidence="3" id="KW-0858">Xylan degradation</keyword>
<organism evidence="11 12">
    <name type="scientific">Venturia nashicola</name>
    <dbReference type="NCBI Taxonomy" id="86259"/>
    <lineage>
        <taxon>Eukaryota</taxon>
        <taxon>Fungi</taxon>
        <taxon>Dikarya</taxon>
        <taxon>Ascomycota</taxon>
        <taxon>Pezizomycotina</taxon>
        <taxon>Dothideomycetes</taxon>
        <taxon>Pleosporomycetidae</taxon>
        <taxon>Venturiales</taxon>
        <taxon>Venturiaceae</taxon>
        <taxon>Venturia</taxon>
    </lineage>
</organism>
<dbReference type="InterPro" id="IPR029058">
    <property type="entry name" value="AB_hydrolase_fold"/>
</dbReference>
<keyword evidence="4" id="KW-0479">Metal-binding</keyword>
<evidence type="ECO:0000256" key="1">
    <source>
        <dbReference type="ARBA" id="ARBA00006249"/>
    </source>
</evidence>
<evidence type="ECO:0000256" key="6">
    <source>
        <dbReference type="ARBA" id="ARBA00022801"/>
    </source>
</evidence>
<evidence type="ECO:0000256" key="9">
    <source>
        <dbReference type="ARBA" id="ARBA00034075"/>
    </source>
</evidence>
<name>A0A4Z1PA57_9PEZI</name>
<gene>
    <name evidence="11" type="ORF">E6O75_ATG06412</name>
</gene>
<sequence>MGVPTSTTDLNPMRGDLQMRLDWGYLSTHLMAVMGKQLLSVYYEREVVYSYHLGNSTGGRQSLVEAQRYPDDFNGVFVIAPAYNETGVTTYSISWTARVALLDEIAFTPAITNTEADLIHALVL</sequence>
<dbReference type="EMBL" id="SNSC02000014">
    <property type="protein sequence ID" value="TID18336.1"/>
    <property type="molecule type" value="Genomic_DNA"/>
</dbReference>
<dbReference type="InterPro" id="IPR011118">
    <property type="entry name" value="Tannase/feruloyl_esterase"/>
</dbReference>
<dbReference type="GO" id="GO:0030600">
    <property type="term" value="F:feruloyl esterase activity"/>
    <property type="evidence" value="ECO:0007669"/>
    <property type="project" value="UniProtKB-EC"/>
</dbReference>
<keyword evidence="5" id="KW-0732">Signal</keyword>
<evidence type="ECO:0000256" key="4">
    <source>
        <dbReference type="ARBA" id="ARBA00022723"/>
    </source>
</evidence>
<evidence type="ECO:0000256" key="5">
    <source>
        <dbReference type="ARBA" id="ARBA00022729"/>
    </source>
</evidence>
<dbReference type="Pfam" id="PF07519">
    <property type="entry name" value="Tannase"/>
    <property type="match status" value="1"/>
</dbReference>
<dbReference type="Proteomes" id="UP000298493">
    <property type="component" value="Unassembled WGS sequence"/>
</dbReference>
<comment type="catalytic activity">
    <reaction evidence="9">
        <text>feruloyl-polysaccharide + H2O = ferulate + polysaccharide.</text>
        <dbReference type="EC" id="3.1.1.73"/>
    </reaction>
</comment>
<dbReference type="PANTHER" id="PTHR33938">
    <property type="entry name" value="FERULOYL ESTERASE B-RELATED"/>
    <property type="match status" value="1"/>
</dbReference>
<dbReference type="GO" id="GO:0046872">
    <property type="term" value="F:metal ion binding"/>
    <property type="evidence" value="ECO:0007669"/>
    <property type="project" value="UniProtKB-KW"/>
</dbReference>
<evidence type="ECO:0000256" key="2">
    <source>
        <dbReference type="ARBA" id="ARBA00022487"/>
    </source>
</evidence>
<comment type="similarity">
    <text evidence="1 10">Belongs to the tannase family.</text>
</comment>
<evidence type="ECO:0000256" key="8">
    <source>
        <dbReference type="ARBA" id="ARBA00023157"/>
    </source>
</evidence>
<keyword evidence="3" id="KW-0119">Carbohydrate metabolism</keyword>
<keyword evidence="3" id="KW-0624">Polysaccharide degradation</keyword>
<accession>A0A4Z1PA57</accession>
<keyword evidence="6 10" id="KW-0378">Hydrolase</keyword>
<protein>
    <recommendedName>
        <fullName evidence="10">Carboxylic ester hydrolase</fullName>
        <ecNumber evidence="10">3.1.1.-</ecNumber>
    </recommendedName>
</protein>
<evidence type="ECO:0000256" key="10">
    <source>
        <dbReference type="RuleBase" id="RU361238"/>
    </source>
</evidence>
<keyword evidence="8" id="KW-1015">Disulfide bond</keyword>
<evidence type="ECO:0000313" key="12">
    <source>
        <dbReference type="Proteomes" id="UP000298493"/>
    </source>
</evidence>
<evidence type="ECO:0000313" key="11">
    <source>
        <dbReference type="EMBL" id="TID18336.1"/>
    </source>
</evidence>
<keyword evidence="7" id="KW-0106">Calcium</keyword>
<reference evidence="11 12" key="1">
    <citation type="submission" date="2019-04" db="EMBL/GenBank/DDBJ databases">
        <title>High contiguity whole genome sequence and gene annotation resource for two Venturia nashicola isolates.</title>
        <authorList>
            <person name="Prokchorchik M."/>
            <person name="Won K."/>
            <person name="Lee Y."/>
            <person name="Choi E.D."/>
            <person name="Segonzac C."/>
            <person name="Sohn K.H."/>
        </authorList>
    </citation>
    <scope>NUCLEOTIDE SEQUENCE [LARGE SCALE GENOMIC DNA]</scope>
    <source>
        <strain evidence="11 12">PRI2</strain>
    </source>
</reference>